<dbReference type="Gene3D" id="2.60.120.290">
    <property type="entry name" value="Spermadhesin, CUB domain"/>
    <property type="match status" value="1"/>
</dbReference>
<keyword evidence="3" id="KW-0472">Membrane</keyword>
<evidence type="ECO:0000313" key="7">
    <source>
        <dbReference type="Proteomes" id="UP001652625"/>
    </source>
</evidence>
<accession>A0ABM4C1Y2</accession>
<keyword evidence="3" id="KW-0812">Transmembrane</keyword>
<evidence type="ECO:0000256" key="2">
    <source>
        <dbReference type="ARBA" id="ARBA00023157"/>
    </source>
</evidence>
<dbReference type="GeneID" id="100210300"/>
<sequence length="792" mass="88489">MFRGIIKIILILFAHPSKIFGDTIVDLSGDVYNPDCKQLNINSTTVIASPNFGSGSYPPNKICAWKIQTKTDSADLTLKIDQFNLESNKLCSKYDYLMIFYQYAGEETTSSYRVLENIEGYCGVLTNIQPFVVSAKTMLVKFVSDGSSSKNYPGFNATLSVTVTRVEPKIDFFFRNGLELLAPNYLISVTAGDTVKILCQASKALPPATYTFEQIVNGSYISIDPSKMQKLPDGTINFLNLYTNDTGTYACNASNNVGADSKNFQLVVKERCLCPPIIRTSWYSYSPYTSSIQAPNGTILPLGIFPAVLKMMVDDVCGKCEKGHGPTQIFWDTPSNSKKQRFNINRDVNGLNNGENKYDMIFPVSNAKDVEIYRGFYCVPILSSPGIALIVTKEDPNASSNAMFAAIMNAWPILILVIVFTTLAGIVIWILETYWNEKQFPRSFTTGMGEGFWWAFVSMTTVGYGDIAPVSIPGRLFAVLWILTGLVLIAIFTGVITTSLTIKAMSNDIILYNATLGALNNSNEFIKGVMRNGIMKNYSNFNGLVAAMKSNEVKGVLLDLNVAAFHLRSDSAFRVSKIFSSTSSYCVVLGNDLSQKKFYDTFVQYLSNNSAKVLKVIQENSFTLSASQSSAAQDSASSIFFSSNRLFVSSVITTTLLLVFFFIFGVIFEYWYLQPRKRMIQAAKNLEIVQSSEVKENAKRARFLKEYLLWEVNEFYDRWSKKLTYLSRKHKLQQQAFLSRGTTSQKVHDTKPILHSSTSSTTLQLHNEDEVDGTLSNRSTIELFKRTETKNL</sequence>
<dbReference type="InterPro" id="IPR013099">
    <property type="entry name" value="K_chnl_dom"/>
</dbReference>
<feature type="transmembrane region" description="Helical" evidence="3">
    <location>
        <begin position="410"/>
        <end position="431"/>
    </location>
</feature>
<proteinExistence type="predicted"/>
<organism evidence="7 8">
    <name type="scientific">Hydra vulgaris</name>
    <name type="common">Hydra</name>
    <name type="synonym">Hydra attenuata</name>
    <dbReference type="NCBI Taxonomy" id="6087"/>
    <lineage>
        <taxon>Eukaryota</taxon>
        <taxon>Metazoa</taxon>
        <taxon>Cnidaria</taxon>
        <taxon>Hydrozoa</taxon>
        <taxon>Hydroidolina</taxon>
        <taxon>Anthoathecata</taxon>
        <taxon>Aplanulata</taxon>
        <taxon>Hydridae</taxon>
        <taxon>Hydra</taxon>
    </lineage>
</organism>
<feature type="transmembrane region" description="Helical" evidence="3">
    <location>
        <begin position="646"/>
        <end position="673"/>
    </location>
</feature>
<dbReference type="PANTHER" id="PTHR24251">
    <property type="entry name" value="OVOCHYMASE-RELATED"/>
    <property type="match status" value="1"/>
</dbReference>
<dbReference type="SMART" id="SM00409">
    <property type="entry name" value="IG"/>
    <property type="match status" value="1"/>
</dbReference>
<keyword evidence="1" id="KW-0677">Repeat</keyword>
<keyword evidence="7" id="KW-1185">Reference proteome</keyword>
<evidence type="ECO:0000256" key="1">
    <source>
        <dbReference type="ARBA" id="ARBA00022737"/>
    </source>
</evidence>
<dbReference type="SUPFAM" id="SSF81324">
    <property type="entry name" value="Voltage-gated potassium channels"/>
    <property type="match status" value="1"/>
</dbReference>
<dbReference type="RefSeq" id="XP_065655561.1">
    <property type="nucleotide sequence ID" value="XM_065799489.1"/>
</dbReference>
<keyword evidence="2" id="KW-1015">Disulfide bond</keyword>
<evidence type="ECO:0000313" key="8">
    <source>
        <dbReference type="RefSeq" id="XP_065655561.1"/>
    </source>
</evidence>
<feature type="transmembrane region" description="Helical" evidence="3">
    <location>
        <begin position="452"/>
        <end position="472"/>
    </location>
</feature>
<feature type="signal peptide" evidence="4">
    <location>
        <begin position="1"/>
        <end position="21"/>
    </location>
</feature>
<dbReference type="Pfam" id="PF07885">
    <property type="entry name" value="Ion_trans_2"/>
    <property type="match status" value="1"/>
</dbReference>
<name>A0ABM4C1Y2_HYDVU</name>
<dbReference type="Proteomes" id="UP001652625">
    <property type="component" value="Chromosome 06"/>
</dbReference>
<dbReference type="SMART" id="SM00042">
    <property type="entry name" value="CUB"/>
    <property type="match status" value="1"/>
</dbReference>
<dbReference type="Gene3D" id="1.10.287.70">
    <property type="match status" value="1"/>
</dbReference>
<feature type="transmembrane region" description="Helical" evidence="3">
    <location>
        <begin position="478"/>
        <end position="502"/>
    </location>
</feature>
<dbReference type="CDD" id="cd00041">
    <property type="entry name" value="CUB"/>
    <property type="match status" value="1"/>
</dbReference>
<feature type="chain" id="PRO_5047006765" evidence="4">
    <location>
        <begin position="22"/>
        <end position="792"/>
    </location>
</feature>
<dbReference type="SUPFAM" id="SSF48726">
    <property type="entry name" value="Immunoglobulin"/>
    <property type="match status" value="1"/>
</dbReference>
<feature type="domain" description="Immunoglobulin" evidence="6">
    <location>
        <begin position="184"/>
        <end position="269"/>
    </location>
</feature>
<dbReference type="SUPFAM" id="SSF49854">
    <property type="entry name" value="Spermadhesin, CUB domain"/>
    <property type="match status" value="1"/>
</dbReference>
<evidence type="ECO:0000256" key="3">
    <source>
        <dbReference type="SAM" id="Phobius"/>
    </source>
</evidence>
<evidence type="ECO:0000259" key="5">
    <source>
        <dbReference type="SMART" id="SM00042"/>
    </source>
</evidence>
<dbReference type="Gene3D" id="2.60.40.10">
    <property type="entry name" value="Immunoglobulins"/>
    <property type="match status" value="1"/>
</dbReference>
<dbReference type="InterPro" id="IPR003599">
    <property type="entry name" value="Ig_sub"/>
</dbReference>
<feature type="domain" description="CUB" evidence="5">
    <location>
        <begin position="36"/>
        <end position="162"/>
    </location>
</feature>
<dbReference type="Pfam" id="PF00431">
    <property type="entry name" value="CUB"/>
    <property type="match status" value="1"/>
</dbReference>
<keyword evidence="3" id="KW-1133">Transmembrane helix</keyword>
<evidence type="ECO:0000259" key="6">
    <source>
        <dbReference type="SMART" id="SM00409"/>
    </source>
</evidence>
<protein>
    <submittedName>
        <fullName evidence="8">Uncharacterized protein LOC100210300 isoform X2</fullName>
    </submittedName>
</protein>
<dbReference type="InterPro" id="IPR036179">
    <property type="entry name" value="Ig-like_dom_sf"/>
</dbReference>
<dbReference type="InterPro" id="IPR013783">
    <property type="entry name" value="Ig-like_fold"/>
</dbReference>
<dbReference type="InterPro" id="IPR000859">
    <property type="entry name" value="CUB_dom"/>
</dbReference>
<keyword evidence="4" id="KW-0732">Signal</keyword>
<evidence type="ECO:0000256" key="4">
    <source>
        <dbReference type="SAM" id="SignalP"/>
    </source>
</evidence>
<dbReference type="InterPro" id="IPR035914">
    <property type="entry name" value="Sperma_CUB_dom_sf"/>
</dbReference>
<gene>
    <name evidence="8" type="primary">LOC100210300</name>
</gene>
<reference evidence="8" key="1">
    <citation type="submission" date="2025-08" db="UniProtKB">
        <authorList>
            <consortium name="RefSeq"/>
        </authorList>
    </citation>
    <scope>IDENTIFICATION</scope>
</reference>